<evidence type="ECO:0000259" key="10">
    <source>
        <dbReference type="Pfam" id="PF01431"/>
    </source>
</evidence>
<sequence>MKIGVTSLLSVLIFAVLNEVDSKSLPDVSIKSGNVSNEAKLAYLKSHAELMKSFMNVSVPPCDDFYEYACGNWPNVKPDRYYAGKMGSLSALIYTTNNATEHLLGLNQLAETLNVSKELRVAQQFYNACLAAELYPFPAADPAYLDLIRLIGGFPAVDGDKWNASNFSWLNMSAHLTNYGAKGLIFDELSLKYPFEPEFKIPKLGFDFIVYTENLESNTSRSKQLNEDRMRGYLRAYQLPEDQITEVIAGVFAFWRDVLEVVDEFFKDEINCHMMSSVLGITPLTQWSSYYDIAWKGANVTKGHTCNYYYVKLDELCAKHTAAVANYLAMKLLYTMDAKLKDPKHQRDYCALKTSTTMGYLLDKLYMKVFFSEEKRSEVSEIVQEIRKSLRLTLEEAEWLDPETKREALLKESAIKANIGSIKDEALTDRIMRQIGSLAINESNYVATNIEVHRLHVSNERFSSLHFEELSNKTKPLLLMIGMQPVAAYSILDNSINLLAGLLDSPVYHPFWPDALKFGTLGFVLGHELTHGFDTFGFLFDGNGEPRSWWTALSRDQFEDKAQCFVDQYSKYQVPLVNQTIDGKKTMDENIADNGGIREAFSAYTRRKTQRMNNHDQDKDETLPGLDLSPEQLFFLGLAQFFCTDFQEETYWNTLTDSHTTDKFRVLGSIANSKDFAKAYNCSPQPNSEMCSLW</sequence>
<feature type="domain" description="Peptidase M13 N-terminal" evidence="11">
    <location>
        <begin position="61"/>
        <end position="420"/>
    </location>
</feature>
<evidence type="ECO:0000256" key="3">
    <source>
        <dbReference type="ARBA" id="ARBA00007357"/>
    </source>
</evidence>
<dbReference type="InterPro" id="IPR018497">
    <property type="entry name" value="Peptidase_M13_C"/>
</dbReference>
<evidence type="ECO:0000256" key="9">
    <source>
        <dbReference type="SAM" id="SignalP"/>
    </source>
</evidence>
<dbReference type="InterPro" id="IPR042089">
    <property type="entry name" value="Peptidase_M13_dom_2"/>
</dbReference>
<protein>
    <submittedName>
        <fullName evidence="12">Uncharacterized protein</fullName>
    </submittedName>
</protein>
<dbReference type="MEROPS" id="M13.A09"/>
<dbReference type="OrthoDB" id="6475849at2759"/>
<dbReference type="EMBL" id="CH902617">
    <property type="protein sequence ID" value="EDV43261.1"/>
    <property type="molecule type" value="Genomic_DNA"/>
</dbReference>
<organism evidence="12 13">
    <name type="scientific">Drosophila ananassae</name>
    <name type="common">Fruit fly</name>
    <dbReference type="NCBI Taxonomy" id="7217"/>
    <lineage>
        <taxon>Eukaryota</taxon>
        <taxon>Metazoa</taxon>
        <taxon>Ecdysozoa</taxon>
        <taxon>Arthropoda</taxon>
        <taxon>Hexapoda</taxon>
        <taxon>Insecta</taxon>
        <taxon>Pterygota</taxon>
        <taxon>Neoptera</taxon>
        <taxon>Endopterygota</taxon>
        <taxon>Diptera</taxon>
        <taxon>Brachycera</taxon>
        <taxon>Muscomorpha</taxon>
        <taxon>Ephydroidea</taxon>
        <taxon>Drosophilidae</taxon>
        <taxon>Drosophila</taxon>
        <taxon>Sophophora</taxon>
    </lineage>
</organism>
<keyword evidence="13" id="KW-1185">Reference proteome</keyword>
<dbReference type="PhylomeDB" id="B3M1H0"/>
<evidence type="ECO:0000256" key="8">
    <source>
        <dbReference type="ARBA" id="ARBA00023049"/>
    </source>
</evidence>
<dbReference type="GeneID" id="6501176"/>
<dbReference type="AlphaFoldDB" id="B3M1H0"/>
<evidence type="ECO:0000256" key="4">
    <source>
        <dbReference type="ARBA" id="ARBA00022670"/>
    </source>
</evidence>
<keyword evidence="5" id="KW-0479">Metal-binding</keyword>
<reference evidence="12 13" key="1">
    <citation type="journal article" date="2007" name="Nature">
        <title>Evolution of genes and genomes on the Drosophila phylogeny.</title>
        <authorList>
            <consortium name="Drosophila 12 Genomes Consortium"/>
            <person name="Clark A.G."/>
            <person name="Eisen M.B."/>
            <person name="Smith D.R."/>
            <person name="Bergman C.M."/>
            <person name="Oliver B."/>
            <person name="Markow T.A."/>
            <person name="Kaufman T.C."/>
            <person name="Kellis M."/>
            <person name="Gelbart W."/>
            <person name="Iyer V.N."/>
            <person name="Pollard D.A."/>
            <person name="Sackton T.B."/>
            <person name="Larracuente A.M."/>
            <person name="Singh N.D."/>
            <person name="Abad J.P."/>
            <person name="Abt D.N."/>
            <person name="Adryan B."/>
            <person name="Aguade M."/>
            <person name="Akashi H."/>
            <person name="Anderson W.W."/>
            <person name="Aquadro C.F."/>
            <person name="Ardell D.H."/>
            <person name="Arguello R."/>
            <person name="Artieri C.G."/>
            <person name="Barbash D.A."/>
            <person name="Barker D."/>
            <person name="Barsanti P."/>
            <person name="Batterham P."/>
            <person name="Batzoglou S."/>
            <person name="Begun D."/>
            <person name="Bhutkar A."/>
            <person name="Blanco E."/>
            <person name="Bosak S.A."/>
            <person name="Bradley R.K."/>
            <person name="Brand A.D."/>
            <person name="Brent M.R."/>
            <person name="Brooks A.N."/>
            <person name="Brown R.H."/>
            <person name="Butlin R.K."/>
            <person name="Caggese C."/>
            <person name="Calvi B.R."/>
            <person name="Bernardo de Carvalho A."/>
            <person name="Caspi A."/>
            <person name="Castrezana S."/>
            <person name="Celniker S.E."/>
            <person name="Chang J.L."/>
            <person name="Chapple C."/>
            <person name="Chatterji S."/>
            <person name="Chinwalla A."/>
            <person name="Civetta A."/>
            <person name="Clifton S.W."/>
            <person name="Comeron J.M."/>
            <person name="Costello J.C."/>
            <person name="Coyne J.A."/>
            <person name="Daub J."/>
            <person name="David R.G."/>
            <person name="Delcher A.L."/>
            <person name="Delehaunty K."/>
            <person name="Do C.B."/>
            <person name="Ebling H."/>
            <person name="Edwards K."/>
            <person name="Eickbush T."/>
            <person name="Evans J.D."/>
            <person name="Filipski A."/>
            <person name="Findeiss S."/>
            <person name="Freyhult E."/>
            <person name="Fulton L."/>
            <person name="Fulton R."/>
            <person name="Garcia A.C."/>
            <person name="Gardiner A."/>
            <person name="Garfield D.A."/>
            <person name="Garvin B.E."/>
            <person name="Gibson G."/>
            <person name="Gilbert D."/>
            <person name="Gnerre S."/>
            <person name="Godfrey J."/>
            <person name="Good R."/>
            <person name="Gotea V."/>
            <person name="Gravely B."/>
            <person name="Greenberg A.J."/>
            <person name="Griffiths-Jones S."/>
            <person name="Gross S."/>
            <person name="Guigo R."/>
            <person name="Gustafson E.A."/>
            <person name="Haerty W."/>
            <person name="Hahn M.W."/>
            <person name="Halligan D.L."/>
            <person name="Halpern A.L."/>
            <person name="Halter G.M."/>
            <person name="Han M.V."/>
            <person name="Heger A."/>
            <person name="Hillier L."/>
            <person name="Hinrichs A.S."/>
            <person name="Holmes I."/>
            <person name="Hoskins R.A."/>
            <person name="Hubisz M.J."/>
            <person name="Hultmark D."/>
            <person name="Huntley M.A."/>
            <person name="Jaffe D.B."/>
            <person name="Jagadeeshan S."/>
            <person name="Jeck W.R."/>
            <person name="Johnson J."/>
            <person name="Jones C.D."/>
            <person name="Jordan W.C."/>
            <person name="Karpen G.H."/>
            <person name="Kataoka E."/>
            <person name="Keightley P.D."/>
            <person name="Kheradpour P."/>
            <person name="Kirkness E.F."/>
            <person name="Koerich L.B."/>
            <person name="Kristiansen K."/>
            <person name="Kudrna D."/>
            <person name="Kulathinal R.J."/>
            <person name="Kumar S."/>
            <person name="Kwok R."/>
            <person name="Lander E."/>
            <person name="Langley C.H."/>
            <person name="Lapoint R."/>
            <person name="Lazzaro B.P."/>
            <person name="Lee S.J."/>
            <person name="Levesque L."/>
            <person name="Li R."/>
            <person name="Lin C.F."/>
            <person name="Lin M.F."/>
            <person name="Lindblad-Toh K."/>
            <person name="Llopart A."/>
            <person name="Long M."/>
            <person name="Low L."/>
            <person name="Lozovsky E."/>
            <person name="Lu J."/>
            <person name="Luo M."/>
            <person name="Machado C.A."/>
            <person name="Makalowski W."/>
            <person name="Marzo M."/>
            <person name="Matsuda M."/>
            <person name="Matzkin L."/>
            <person name="McAllister B."/>
            <person name="McBride C.S."/>
            <person name="McKernan B."/>
            <person name="McKernan K."/>
            <person name="Mendez-Lago M."/>
            <person name="Minx P."/>
            <person name="Mollenhauer M.U."/>
            <person name="Montooth K."/>
            <person name="Mount S.M."/>
            <person name="Mu X."/>
            <person name="Myers E."/>
            <person name="Negre B."/>
            <person name="Newfeld S."/>
            <person name="Nielsen R."/>
            <person name="Noor M.A."/>
            <person name="O'Grady P."/>
            <person name="Pachter L."/>
            <person name="Papaceit M."/>
            <person name="Parisi M.J."/>
            <person name="Parisi M."/>
            <person name="Parts L."/>
            <person name="Pedersen J.S."/>
            <person name="Pesole G."/>
            <person name="Phillippy A.M."/>
            <person name="Ponting C.P."/>
            <person name="Pop M."/>
            <person name="Porcelli D."/>
            <person name="Powell J.R."/>
            <person name="Prohaska S."/>
            <person name="Pruitt K."/>
            <person name="Puig M."/>
            <person name="Quesneville H."/>
            <person name="Ram K.R."/>
            <person name="Rand D."/>
            <person name="Rasmussen M.D."/>
            <person name="Reed L.K."/>
            <person name="Reenan R."/>
            <person name="Reily A."/>
            <person name="Remington K.A."/>
            <person name="Rieger T.T."/>
            <person name="Ritchie M.G."/>
            <person name="Robin C."/>
            <person name="Rogers Y.H."/>
            <person name="Rohde C."/>
            <person name="Rozas J."/>
            <person name="Rubenfield M.J."/>
            <person name="Ruiz A."/>
            <person name="Russo S."/>
            <person name="Salzberg S.L."/>
            <person name="Sanchez-Gracia A."/>
            <person name="Saranga D.J."/>
            <person name="Sato H."/>
            <person name="Schaeffer S.W."/>
            <person name="Schatz M.C."/>
            <person name="Schlenke T."/>
            <person name="Schwartz R."/>
            <person name="Segarra C."/>
            <person name="Singh R.S."/>
            <person name="Sirot L."/>
            <person name="Sirota M."/>
            <person name="Sisneros N.B."/>
            <person name="Smith C.D."/>
            <person name="Smith T.F."/>
            <person name="Spieth J."/>
            <person name="Stage D.E."/>
            <person name="Stark A."/>
            <person name="Stephan W."/>
            <person name="Strausberg R.L."/>
            <person name="Strempel S."/>
            <person name="Sturgill D."/>
            <person name="Sutton G."/>
            <person name="Sutton G.G."/>
            <person name="Tao W."/>
            <person name="Teichmann S."/>
            <person name="Tobari Y.N."/>
            <person name="Tomimura Y."/>
            <person name="Tsolas J.M."/>
            <person name="Valente V.L."/>
            <person name="Venter E."/>
            <person name="Venter J.C."/>
            <person name="Vicario S."/>
            <person name="Vieira F.G."/>
            <person name="Vilella A.J."/>
            <person name="Villasante A."/>
            <person name="Walenz B."/>
            <person name="Wang J."/>
            <person name="Wasserman M."/>
            <person name="Watts T."/>
            <person name="Wilson D."/>
            <person name="Wilson R.K."/>
            <person name="Wing R.A."/>
            <person name="Wolfner M.F."/>
            <person name="Wong A."/>
            <person name="Wong G.K."/>
            <person name="Wu C.I."/>
            <person name="Wu G."/>
            <person name="Yamamoto D."/>
            <person name="Yang H.P."/>
            <person name="Yang S.P."/>
            <person name="Yorke J.A."/>
            <person name="Yoshida K."/>
            <person name="Zdobnov E."/>
            <person name="Zhang P."/>
            <person name="Zhang Y."/>
            <person name="Zimin A.V."/>
            <person name="Baldwin J."/>
            <person name="Abdouelleil A."/>
            <person name="Abdulkadir J."/>
            <person name="Abebe A."/>
            <person name="Abera B."/>
            <person name="Abreu J."/>
            <person name="Acer S.C."/>
            <person name="Aftuck L."/>
            <person name="Alexander A."/>
            <person name="An P."/>
            <person name="Anderson E."/>
            <person name="Anderson S."/>
            <person name="Arachi H."/>
            <person name="Azer M."/>
            <person name="Bachantsang P."/>
            <person name="Barry A."/>
            <person name="Bayul T."/>
            <person name="Berlin A."/>
            <person name="Bessette D."/>
            <person name="Bloom T."/>
            <person name="Blye J."/>
            <person name="Boguslavskiy L."/>
            <person name="Bonnet C."/>
            <person name="Boukhgalter B."/>
            <person name="Bourzgui I."/>
            <person name="Brown A."/>
            <person name="Cahill P."/>
            <person name="Channer S."/>
            <person name="Cheshatsang Y."/>
            <person name="Chuda L."/>
            <person name="Citroen M."/>
            <person name="Collymore A."/>
            <person name="Cooke P."/>
            <person name="Costello M."/>
            <person name="D'Aco K."/>
            <person name="Daza R."/>
            <person name="De Haan G."/>
            <person name="DeGray S."/>
            <person name="DeMaso C."/>
            <person name="Dhargay N."/>
            <person name="Dooley K."/>
            <person name="Dooley E."/>
            <person name="Doricent M."/>
            <person name="Dorje P."/>
            <person name="Dorjee K."/>
            <person name="Dupes A."/>
            <person name="Elong R."/>
            <person name="Falk J."/>
            <person name="Farina A."/>
            <person name="Faro S."/>
            <person name="Ferguson D."/>
            <person name="Fisher S."/>
            <person name="Foley C.D."/>
            <person name="Franke A."/>
            <person name="Friedrich D."/>
            <person name="Gadbois L."/>
            <person name="Gearin G."/>
            <person name="Gearin C.R."/>
            <person name="Giannoukos G."/>
            <person name="Goode T."/>
            <person name="Graham J."/>
            <person name="Grandbois E."/>
            <person name="Grewal S."/>
            <person name="Gyaltsen K."/>
            <person name="Hafez N."/>
            <person name="Hagos B."/>
            <person name="Hall J."/>
            <person name="Henson C."/>
            <person name="Hollinger A."/>
            <person name="Honan T."/>
            <person name="Huard M.D."/>
            <person name="Hughes L."/>
            <person name="Hurhula B."/>
            <person name="Husby M.E."/>
            <person name="Kamat A."/>
            <person name="Kanga B."/>
            <person name="Kashin S."/>
            <person name="Khazanovich D."/>
            <person name="Kisner P."/>
            <person name="Lance K."/>
            <person name="Lara M."/>
            <person name="Lee W."/>
            <person name="Lennon N."/>
            <person name="Letendre F."/>
            <person name="LeVine R."/>
            <person name="Lipovsky A."/>
            <person name="Liu X."/>
            <person name="Liu J."/>
            <person name="Liu S."/>
            <person name="Lokyitsang T."/>
            <person name="Lokyitsang Y."/>
            <person name="Lubonja R."/>
            <person name="Lui A."/>
            <person name="MacDonald P."/>
            <person name="Magnisalis V."/>
            <person name="Maru K."/>
            <person name="Matthews C."/>
            <person name="McCusker W."/>
            <person name="McDonough S."/>
            <person name="Mehta T."/>
            <person name="Meldrim J."/>
            <person name="Meneus L."/>
            <person name="Mihai O."/>
            <person name="Mihalev A."/>
            <person name="Mihova T."/>
            <person name="Mittelman R."/>
            <person name="Mlenga V."/>
            <person name="Montmayeur A."/>
            <person name="Mulrain L."/>
            <person name="Navidi A."/>
            <person name="Naylor J."/>
            <person name="Negash T."/>
            <person name="Nguyen T."/>
            <person name="Nguyen N."/>
            <person name="Nicol R."/>
            <person name="Norbu C."/>
            <person name="Norbu N."/>
            <person name="Novod N."/>
            <person name="O'Neill B."/>
            <person name="Osman S."/>
            <person name="Markiewicz E."/>
            <person name="Oyono O.L."/>
            <person name="Patti C."/>
            <person name="Phunkhang P."/>
            <person name="Pierre F."/>
            <person name="Priest M."/>
            <person name="Raghuraman S."/>
            <person name="Rege F."/>
            <person name="Reyes R."/>
            <person name="Rise C."/>
            <person name="Rogov P."/>
            <person name="Ross K."/>
            <person name="Ryan E."/>
            <person name="Settipalli S."/>
            <person name="Shea T."/>
            <person name="Sherpa N."/>
            <person name="Shi L."/>
            <person name="Shih D."/>
            <person name="Sparrow T."/>
            <person name="Spaulding J."/>
            <person name="Stalker J."/>
            <person name="Stange-Thomann N."/>
            <person name="Stavropoulos S."/>
            <person name="Stone C."/>
            <person name="Strader C."/>
            <person name="Tesfaye S."/>
            <person name="Thomson T."/>
            <person name="Thoulutsang Y."/>
            <person name="Thoulutsang D."/>
            <person name="Topham K."/>
            <person name="Topping I."/>
            <person name="Tsamla T."/>
            <person name="Vassiliev H."/>
            <person name="Vo A."/>
            <person name="Wangchuk T."/>
            <person name="Wangdi T."/>
            <person name="Weiand M."/>
            <person name="Wilkinson J."/>
            <person name="Wilson A."/>
            <person name="Yadav S."/>
            <person name="Young G."/>
            <person name="Yu Q."/>
            <person name="Zembek L."/>
            <person name="Zhong D."/>
            <person name="Zimmer A."/>
            <person name="Zwirko Z."/>
            <person name="Jaffe D.B."/>
            <person name="Alvarez P."/>
            <person name="Brockman W."/>
            <person name="Butler J."/>
            <person name="Chin C."/>
            <person name="Gnerre S."/>
            <person name="Grabherr M."/>
            <person name="Kleber M."/>
            <person name="Mauceli E."/>
            <person name="MacCallum I."/>
        </authorList>
    </citation>
    <scope>NUCLEOTIDE SEQUENCE [LARGE SCALE GENOMIC DNA]</scope>
    <source>
        <strain evidence="13">Tucson 14024-0371.13</strain>
    </source>
</reference>
<dbReference type="Gene3D" id="1.10.1380.10">
    <property type="entry name" value="Neutral endopeptidase , domain2"/>
    <property type="match status" value="1"/>
</dbReference>
<dbReference type="GO" id="GO:0005886">
    <property type="term" value="C:plasma membrane"/>
    <property type="evidence" value="ECO:0007669"/>
    <property type="project" value="UniProtKB-SubCell"/>
</dbReference>
<dbReference type="CDD" id="cd08662">
    <property type="entry name" value="M13"/>
    <property type="match status" value="1"/>
</dbReference>
<feature type="signal peptide" evidence="9">
    <location>
        <begin position="1"/>
        <end position="22"/>
    </location>
</feature>
<proteinExistence type="inferred from homology"/>
<dbReference type="HOGENOM" id="CLU_006187_4_3_1"/>
<dbReference type="SUPFAM" id="SSF55486">
    <property type="entry name" value="Metalloproteases ('zincins'), catalytic domain"/>
    <property type="match status" value="1"/>
</dbReference>
<dbReference type="SMR" id="B3M1H0"/>
<dbReference type="OMA" id="FCSHYEE"/>
<keyword evidence="7" id="KW-0862">Zinc</keyword>
<comment type="cofactor">
    <cofactor evidence="1">
        <name>Zn(2+)</name>
        <dbReference type="ChEBI" id="CHEBI:29105"/>
    </cofactor>
</comment>
<dbReference type="Gene3D" id="3.40.390.10">
    <property type="entry name" value="Collagenase (Catalytic Domain)"/>
    <property type="match status" value="1"/>
</dbReference>
<evidence type="ECO:0000256" key="6">
    <source>
        <dbReference type="ARBA" id="ARBA00022801"/>
    </source>
</evidence>
<evidence type="ECO:0000259" key="11">
    <source>
        <dbReference type="Pfam" id="PF05649"/>
    </source>
</evidence>
<dbReference type="InterPro" id="IPR008753">
    <property type="entry name" value="Peptidase_M13_N"/>
</dbReference>
<dbReference type="Proteomes" id="UP000007801">
    <property type="component" value="Unassembled WGS sequence"/>
</dbReference>
<dbReference type="Pfam" id="PF05649">
    <property type="entry name" value="Peptidase_M13_N"/>
    <property type="match status" value="1"/>
</dbReference>
<evidence type="ECO:0000313" key="13">
    <source>
        <dbReference type="Proteomes" id="UP000007801"/>
    </source>
</evidence>
<name>B3M1H0_DROAN</name>
<evidence type="ECO:0000313" key="12">
    <source>
        <dbReference type="EMBL" id="EDV43261.1"/>
    </source>
</evidence>
<dbReference type="InParanoid" id="B3M1H0"/>
<keyword evidence="9" id="KW-0732">Signal</keyword>
<dbReference type="GO" id="GO:0046872">
    <property type="term" value="F:metal ion binding"/>
    <property type="evidence" value="ECO:0007669"/>
    <property type="project" value="UniProtKB-KW"/>
</dbReference>
<dbReference type="Pfam" id="PF01431">
    <property type="entry name" value="Peptidase_M13"/>
    <property type="match status" value="1"/>
</dbReference>
<dbReference type="PANTHER" id="PTHR11733">
    <property type="entry name" value="ZINC METALLOPROTEASE FAMILY M13 NEPRILYSIN-RELATED"/>
    <property type="match status" value="1"/>
</dbReference>
<dbReference type="PANTHER" id="PTHR11733:SF241">
    <property type="entry name" value="GH26575P-RELATED"/>
    <property type="match status" value="1"/>
</dbReference>
<dbReference type="PRINTS" id="PR00786">
    <property type="entry name" value="NEPRILYSIN"/>
</dbReference>
<evidence type="ECO:0000256" key="7">
    <source>
        <dbReference type="ARBA" id="ARBA00022833"/>
    </source>
</evidence>
<feature type="domain" description="Peptidase M13 C-terminal" evidence="10">
    <location>
        <begin position="487"/>
        <end position="685"/>
    </location>
</feature>
<comment type="subcellular location">
    <subcellularLocation>
        <location evidence="2">Cell membrane</location>
        <topology evidence="2">Single-pass type II membrane protein</topology>
    </subcellularLocation>
</comment>
<feature type="chain" id="PRO_5002791725" evidence="9">
    <location>
        <begin position="23"/>
        <end position="694"/>
    </location>
</feature>
<dbReference type="KEGG" id="dan:6501176"/>
<keyword evidence="6 12" id="KW-0378">Hydrolase</keyword>
<dbReference type="InterPro" id="IPR024079">
    <property type="entry name" value="MetalloPept_cat_dom_sf"/>
</dbReference>
<evidence type="ECO:0000256" key="5">
    <source>
        <dbReference type="ARBA" id="ARBA00022723"/>
    </source>
</evidence>
<comment type="similarity">
    <text evidence="3">Belongs to the peptidase M13 family.</text>
</comment>
<keyword evidence="4" id="KW-0645">Protease</keyword>
<dbReference type="GO" id="GO:0016485">
    <property type="term" value="P:protein processing"/>
    <property type="evidence" value="ECO:0007669"/>
    <property type="project" value="TreeGrafter"/>
</dbReference>
<evidence type="ECO:0000256" key="2">
    <source>
        <dbReference type="ARBA" id="ARBA00004401"/>
    </source>
</evidence>
<accession>B3M1H0</accession>
<gene>
    <name evidence="12" type="primary">Dana\GF18401</name>
    <name evidence="12" type="synonym">dana_GLEANR_19657</name>
    <name evidence="12" type="ORF">GF18401</name>
</gene>
<dbReference type="InterPro" id="IPR000718">
    <property type="entry name" value="Peptidase_M13"/>
</dbReference>
<evidence type="ECO:0000256" key="1">
    <source>
        <dbReference type="ARBA" id="ARBA00001947"/>
    </source>
</evidence>
<dbReference type="PROSITE" id="PS51885">
    <property type="entry name" value="NEPRILYSIN"/>
    <property type="match status" value="1"/>
</dbReference>
<dbReference type="eggNOG" id="KOG3624">
    <property type="taxonomic scope" value="Eukaryota"/>
</dbReference>
<keyword evidence="8" id="KW-0482">Metalloprotease</keyword>
<dbReference type="GO" id="GO:0004222">
    <property type="term" value="F:metalloendopeptidase activity"/>
    <property type="evidence" value="ECO:0007669"/>
    <property type="project" value="InterPro"/>
</dbReference>
<dbReference type="FunCoup" id="B3M1H0">
    <property type="interactions" value="2"/>
</dbReference>